<organism evidence="2 3">
    <name type="scientific">Paraburkholderia megapolitana</name>
    <dbReference type="NCBI Taxonomy" id="420953"/>
    <lineage>
        <taxon>Bacteria</taxon>
        <taxon>Pseudomonadati</taxon>
        <taxon>Pseudomonadota</taxon>
        <taxon>Betaproteobacteria</taxon>
        <taxon>Burkholderiales</taxon>
        <taxon>Burkholderiaceae</taxon>
        <taxon>Paraburkholderia</taxon>
    </lineage>
</organism>
<dbReference type="STRING" id="420953.SAMN05192543_102705"/>
<dbReference type="CDD" id="cd14797">
    <property type="entry name" value="DUF302"/>
    <property type="match status" value="1"/>
</dbReference>
<evidence type="ECO:0000259" key="1">
    <source>
        <dbReference type="Pfam" id="PF03625"/>
    </source>
</evidence>
<accession>A0A1I3GVC7</accession>
<dbReference type="AlphaFoldDB" id="A0A1I3GVC7"/>
<gene>
    <name evidence="2" type="ORF">SAMN05192543_102705</name>
</gene>
<dbReference type="SUPFAM" id="SSF103247">
    <property type="entry name" value="TT1751-like"/>
    <property type="match status" value="1"/>
</dbReference>
<dbReference type="Pfam" id="PF03625">
    <property type="entry name" value="DUF302"/>
    <property type="match status" value="1"/>
</dbReference>
<protein>
    <submittedName>
        <fullName evidence="2">Uncharacterized conserved protein, DUF302 family</fullName>
    </submittedName>
</protein>
<dbReference type="InterPro" id="IPR005180">
    <property type="entry name" value="DUF302"/>
</dbReference>
<dbReference type="EMBL" id="FOQU01000002">
    <property type="protein sequence ID" value="SFI27292.1"/>
    <property type="molecule type" value="Genomic_DNA"/>
</dbReference>
<evidence type="ECO:0000313" key="3">
    <source>
        <dbReference type="Proteomes" id="UP000199548"/>
    </source>
</evidence>
<dbReference type="OrthoDB" id="9799367at2"/>
<evidence type="ECO:0000313" key="2">
    <source>
        <dbReference type="EMBL" id="SFI27292.1"/>
    </source>
</evidence>
<dbReference type="RefSeq" id="WP_091010516.1">
    <property type="nucleotide sequence ID" value="NZ_CP041745.1"/>
</dbReference>
<sequence length="137" mass="14697">MSAHQTTDHGIVTVASGHSVQETVARFESLIKAKQLTLFAHIDFSGDAQREGLAMQPSQLLVFGNPRAGTPLMQTVPTAALDLPLKVLVWEDAEKHVWVSYNAAQYLQQRHGLPDDLVKPLSGVAALVSAAVSSDAI</sequence>
<dbReference type="InterPro" id="IPR035923">
    <property type="entry name" value="TT1751-like_sf"/>
</dbReference>
<feature type="domain" description="DUF302" evidence="1">
    <location>
        <begin position="42"/>
        <end position="102"/>
    </location>
</feature>
<dbReference type="PANTHER" id="PTHR38342:SF2">
    <property type="entry name" value="INNER MEMBRANE OR EXPORTED"/>
    <property type="match status" value="1"/>
</dbReference>
<name>A0A1I3GVC7_9BURK</name>
<keyword evidence="3" id="KW-1185">Reference proteome</keyword>
<reference evidence="2 3" key="1">
    <citation type="submission" date="2016-10" db="EMBL/GenBank/DDBJ databases">
        <authorList>
            <person name="de Groot N.N."/>
        </authorList>
    </citation>
    <scope>NUCLEOTIDE SEQUENCE [LARGE SCALE GENOMIC DNA]</scope>
    <source>
        <strain evidence="2 3">LMG 23650</strain>
    </source>
</reference>
<dbReference type="Gene3D" id="3.30.310.70">
    <property type="entry name" value="TT1751-like domain"/>
    <property type="match status" value="1"/>
</dbReference>
<dbReference type="PANTHER" id="PTHR38342">
    <property type="entry name" value="SLR5037 PROTEIN"/>
    <property type="match status" value="1"/>
</dbReference>
<proteinExistence type="predicted"/>
<dbReference type="Proteomes" id="UP000199548">
    <property type="component" value="Unassembled WGS sequence"/>
</dbReference>